<gene>
    <name evidence="3" type="ORF">Poly59_29180</name>
</gene>
<keyword evidence="2" id="KW-0472">Membrane</keyword>
<accession>A0A5C6EUN4</accession>
<feature type="region of interest" description="Disordered" evidence="1">
    <location>
        <begin position="120"/>
        <end position="148"/>
    </location>
</feature>
<dbReference type="AlphaFoldDB" id="A0A5C6EUN4"/>
<evidence type="ECO:0008006" key="5">
    <source>
        <dbReference type="Google" id="ProtNLM"/>
    </source>
</evidence>
<keyword evidence="2" id="KW-0812">Transmembrane</keyword>
<evidence type="ECO:0000256" key="1">
    <source>
        <dbReference type="SAM" id="MobiDB-lite"/>
    </source>
</evidence>
<reference evidence="3 4" key="1">
    <citation type="submission" date="2019-02" db="EMBL/GenBank/DDBJ databases">
        <title>Deep-cultivation of Planctomycetes and their phenomic and genomic characterization uncovers novel biology.</title>
        <authorList>
            <person name="Wiegand S."/>
            <person name="Jogler M."/>
            <person name="Boedeker C."/>
            <person name="Pinto D."/>
            <person name="Vollmers J."/>
            <person name="Rivas-Marin E."/>
            <person name="Kohn T."/>
            <person name="Peeters S.H."/>
            <person name="Heuer A."/>
            <person name="Rast P."/>
            <person name="Oberbeckmann S."/>
            <person name="Bunk B."/>
            <person name="Jeske O."/>
            <person name="Meyerdierks A."/>
            <person name="Storesund J.E."/>
            <person name="Kallscheuer N."/>
            <person name="Luecker S."/>
            <person name="Lage O.M."/>
            <person name="Pohl T."/>
            <person name="Merkel B.J."/>
            <person name="Hornburger P."/>
            <person name="Mueller R.-W."/>
            <person name="Bruemmer F."/>
            <person name="Labrenz M."/>
            <person name="Spormann A.M."/>
            <person name="Op Den Camp H."/>
            <person name="Overmann J."/>
            <person name="Amann R."/>
            <person name="Jetten M.S.M."/>
            <person name="Mascher T."/>
            <person name="Medema M.H."/>
            <person name="Devos D.P."/>
            <person name="Kaster A.-K."/>
            <person name="Ovreas L."/>
            <person name="Rohde M."/>
            <person name="Galperin M.Y."/>
            <person name="Jogler C."/>
        </authorList>
    </citation>
    <scope>NUCLEOTIDE SEQUENCE [LARGE SCALE GENOMIC DNA]</scope>
    <source>
        <strain evidence="3 4">Poly59</strain>
    </source>
</reference>
<protein>
    <recommendedName>
        <fullName evidence="5">DUF1499 domain-containing protein</fullName>
    </recommendedName>
</protein>
<feature type="transmembrane region" description="Helical" evidence="2">
    <location>
        <begin position="6"/>
        <end position="25"/>
    </location>
</feature>
<dbReference type="InterPro" id="IPR010865">
    <property type="entry name" value="DUF1499"/>
</dbReference>
<evidence type="ECO:0000313" key="4">
    <source>
        <dbReference type="Proteomes" id="UP000317977"/>
    </source>
</evidence>
<organism evidence="3 4">
    <name type="scientific">Rubripirellula reticaptiva</name>
    <dbReference type="NCBI Taxonomy" id="2528013"/>
    <lineage>
        <taxon>Bacteria</taxon>
        <taxon>Pseudomonadati</taxon>
        <taxon>Planctomycetota</taxon>
        <taxon>Planctomycetia</taxon>
        <taxon>Pirellulales</taxon>
        <taxon>Pirellulaceae</taxon>
        <taxon>Rubripirellula</taxon>
    </lineage>
</organism>
<comment type="caution">
    <text evidence="3">The sequence shown here is derived from an EMBL/GenBank/DDBJ whole genome shotgun (WGS) entry which is preliminary data.</text>
</comment>
<evidence type="ECO:0000313" key="3">
    <source>
        <dbReference type="EMBL" id="TWU51326.1"/>
    </source>
</evidence>
<dbReference type="EMBL" id="SJPX01000003">
    <property type="protein sequence ID" value="TWU51326.1"/>
    <property type="molecule type" value="Genomic_DNA"/>
</dbReference>
<evidence type="ECO:0000256" key="2">
    <source>
        <dbReference type="SAM" id="Phobius"/>
    </source>
</evidence>
<dbReference type="Pfam" id="PF07386">
    <property type="entry name" value="DUF1499"/>
    <property type="match status" value="1"/>
</dbReference>
<keyword evidence="4" id="KW-1185">Reference proteome</keyword>
<name>A0A5C6EUN4_9BACT</name>
<sequence length="148" mass="16528">MVFSRTVFIRLVVGLVFAGLLCMNFQSIIRGMTQNHAELNDKADDPTLRPIRSTGSPSEVADRITDWVNTQSNWQIISRDSPNESGEIALHLTRTTGLFQFVDDIHVRVVDDDNRGASRIEAESQSRVGKGDLGQNARNLRELTGAFR</sequence>
<dbReference type="Proteomes" id="UP000317977">
    <property type="component" value="Unassembled WGS sequence"/>
</dbReference>
<proteinExistence type="predicted"/>
<keyword evidence="2" id="KW-1133">Transmembrane helix</keyword>